<feature type="compositionally biased region" description="Polar residues" evidence="1">
    <location>
        <begin position="1"/>
        <end position="25"/>
    </location>
</feature>
<proteinExistence type="predicted"/>
<organism evidence="2 3">
    <name type="scientific">Pelobates cultripes</name>
    <name type="common">Western spadefoot toad</name>
    <dbReference type="NCBI Taxonomy" id="61616"/>
    <lineage>
        <taxon>Eukaryota</taxon>
        <taxon>Metazoa</taxon>
        <taxon>Chordata</taxon>
        <taxon>Craniata</taxon>
        <taxon>Vertebrata</taxon>
        <taxon>Euteleostomi</taxon>
        <taxon>Amphibia</taxon>
        <taxon>Batrachia</taxon>
        <taxon>Anura</taxon>
        <taxon>Pelobatoidea</taxon>
        <taxon>Pelobatidae</taxon>
        <taxon>Pelobates</taxon>
    </lineage>
</organism>
<feature type="region of interest" description="Disordered" evidence="1">
    <location>
        <begin position="1"/>
        <end position="30"/>
    </location>
</feature>
<dbReference type="EMBL" id="OW240914">
    <property type="protein sequence ID" value="CAH2273721.1"/>
    <property type="molecule type" value="Genomic_DNA"/>
</dbReference>
<reference evidence="2" key="1">
    <citation type="submission" date="2022-03" db="EMBL/GenBank/DDBJ databases">
        <authorList>
            <person name="Alioto T."/>
            <person name="Alioto T."/>
            <person name="Gomez Garrido J."/>
        </authorList>
    </citation>
    <scope>NUCLEOTIDE SEQUENCE</scope>
</reference>
<accession>A0AAD1RMV4</accession>
<evidence type="ECO:0000313" key="2">
    <source>
        <dbReference type="EMBL" id="CAH2273721.1"/>
    </source>
</evidence>
<gene>
    <name evidence="2" type="ORF">PECUL_23A045249</name>
</gene>
<evidence type="ECO:0000313" key="3">
    <source>
        <dbReference type="Proteomes" id="UP001295444"/>
    </source>
</evidence>
<protein>
    <submittedName>
        <fullName evidence="2">Uncharacterized protein</fullName>
    </submittedName>
</protein>
<name>A0AAD1RMV4_PELCU</name>
<dbReference type="AlphaFoldDB" id="A0AAD1RMV4"/>
<sequence length="120" mass="12649">MCGNPGSSGDEQPVSASRPLTTQHCQPCRPDRHSCAPAISRGGMGSSKGLNTLTPLTTQYDGLILMYYAGPTLVKPGDCGAIPMIRSTVPGNRPGTVLRIMGMAPVPPVFYISNNDLFTL</sequence>
<keyword evidence="3" id="KW-1185">Reference proteome</keyword>
<dbReference type="Proteomes" id="UP001295444">
    <property type="component" value="Chromosome 03"/>
</dbReference>
<evidence type="ECO:0000256" key="1">
    <source>
        <dbReference type="SAM" id="MobiDB-lite"/>
    </source>
</evidence>